<evidence type="ECO:0000256" key="1">
    <source>
        <dbReference type="SAM" id="Phobius"/>
    </source>
</evidence>
<name>X1NER0_9ZZZZ</name>
<comment type="caution">
    <text evidence="2">The sequence shown here is derived from an EMBL/GenBank/DDBJ whole genome shotgun (WGS) entry which is preliminary data.</text>
</comment>
<keyword evidence="1" id="KW-0812">Transmembrane</keyword>
<gene>
    <name evidence="2" type="ORF">S06H3_16554</name>
</gene>
<reference evidence="2" key="1">
    <citation type="journal article" date="2014" name="Front. Microbiol.">
        <title>High frequency of phylogenetically diverse reductive dehalogenase-homologous genes in deep subseafloor sedimentary metagenomes.</title>
        <authorList>
            <person name="Kawai M."/>
            <person name="Futagami T."/>
            <person name="Toyoda A."/>
            <person name="Takaki Y."/>
            <person name="Nishi S."/>
            <person name="Hori S."/>
            <person name="Arai W."/>
            <person name="Tsubouchi T."/>
            <person name="Morono Y."/>
            <person name="Uchiyama I."/>
            <person name="Ito T."/>
            <person name="Fujiyama A."/>
            <person name="Inagaki F."/>
            <person name="Takami H."/>
        </authorList>
    </citation>
    <scope>NUCLEOTIDE SEQUENCE</scope>
    <source>
        <strain evidence="2">Expedition CK06-06</strain>
    </source>
</reference>
<evidence type="ECO:0008006" key="3">
    <source>
        <dbReference type="Google" id="ProtNLM"/>
    </source>
</evidence>
<dbReference type="EMBL" id="BARV01008194">
    <property type="protein sequence ID" value="GAI17154.1"/>
    <property type="molecule type" value="Genomic_DNA"/>
</dbReference>
<organism evidence="2">
    <name type="scientific">marine sediment metagenome</name>
    <dbReference type="NCBI Taxonomy" id="412755"/>
    <lineage>
        <taxon>unclassified sequences</taxon>
        <taxon>metagenomes</taxon>
        <taxon>ecological metagenomes</taxon>
    </lineage>
</organism>
<keyword evidence="1" id="KW-0472">Membrane</keyword>
<keyword evidence="1" id="KW-1133">Transmembrane helix</keyword>
<evidence type="ECO:0000313" key="2">
    <source>
        <dbReference type="EMBL" id="GAI17154.1"/>
    </source>
</evidence>
<dbReference type="AlphaFoldDB" id="X1NER0"/>
<accession>X1NER0</accession>
<sequence>MGYKEYVELCKEARSCQRWYWVPVNLLLVPAYIAYTLAYCAYCGLLNFRERG</sequence>
<feature type="transmembrane region" description="Helical" evidence="1">
    <location>
        <begin position="27"/>
        <end position="48"/>
    </location>
</feature>
<protein>
    <recommendedName>
        <fullName evidence="3">Transmembrane protein</fullName>
    </recommendedName>
</protein>
<proteinExistence type="predicted"/>